<evidence type="ECO:0000313" key="3">
    <source>
        <dbReference type="Proteomes" id="UP000198949"/>
    </source>
</evidence>
<evidence type="ECO:0000256" key="1">
    <source>
        <dbReference type="SAM" id="SignalP"/>
    </source>
</evidence>
<dbReference type="STRING" id="58114.SAMN05216270_11871"/>
<accession>A0A1G7BZT6</accession>
<dbReference type="Proteomes" id="UP000198949">
    <property type="component" value="Unassembled WGS sequence"/>
</dbReference>
<organism evidence="2 3">
    <name type="scientific">Glycomyces harbinensis</name>
    <dbReference type="NCBI Taxonomy" id="58114"/>
    <lineage>
        <taxon>Bacteria</taxon>
        <taxon>Bacillati</taxon>
        <taxon>Actinomycetota</taxon>
        <taxon>Actinomycetes</taxon>
        <taxon>Glycomycetales</taxon>
        <taxon>Glycomycetaceae</taxon>
        <taxon>Glycomyces</taxon>
    </lineage>
</organism>
<evidence type="ECO:0008006" key="4">
    <source>
        <dbReference type="Google" id="ProtNLM"/>
    </source>
</evidence>
<dbReference type="EMBL" id="FNAD01000018">
    <property type="protein sequence ID" value="SDE32614.1"/>
    <property type="molecule type" value="Genomic_DNA"/>
</dbReference>
<dbReference type="AlphaFoldDB" id="A0A1G7BZT6"/>
<proteinExistence type="predicted"/>
<reference evidence="3" key="1">
    <citation type="submission" date="2016-10" db="EMBL/GenBank/DDBJ databases">
        <authorList>
            <person name="Varghese N."/>
            <person name="Submissions S."/>
        </authorList>
    </citation>
    <scope>NUCLEOTIDE SEQUENCE [LARGE SCALE GENOMIC DNA]</scope>
    <source>
        <strain evidence="3">CGMCC 4.3516</strain>
    </source>
</reference>
<evidence type="ECO:0000313" key="2">
    <source>
        <dbReference type="EMBL" id="SDE32614.1"/>
    </source>
</evidence>
<sequence length="174" mass="18371">MRKRILTMFAAMIAAFALMGAPAASADPAGTAGEFTAEAIASGLTADEAADLQGRVDDVLGGIPGGTQVSATEIRYDGLDVTVDPLLSGSDFSAAAIKCDSGWFCIDVRGTRFEFYTCKLWSLSSWSGGSAFNNNQSKGTVAKAYDEDKSTVWQHKAKGSGTVNVASWEYFRPC</sequence>
<protein>
    <recommendedName>
        <fullName evidence="4">Peptidase inhibitor family I36</fullName>
    </recommendedName>
</protein>
<feature type="chain" id="PRO_5011580123" description="Peptidase inhibitor family I36" evidence="1">
    <location>
        <begin position="27"/>
        <end position="174"/>
    </location>
</feature>
<gene>
    <name evidence="2" type="ORF">SAMN05216270_11871</name>
</gene>
<feature type="signal peptide" evidence="1">
    <location>
        <begin position="1"/>
        <end position="26"/>
    </location>
</feature>
<keyword evidence="1" id="KW-0732">Signal</keyword>
<dbReference type="OrthoDB" id="3541237at2"/>
<name>A0A1G7BZT6_9ACTN</name>
<dbReference type="RefSeq" id="WP_091039912.1">
    <property type="nucleotide sequence ID" value="NZ_FNAD01000018.1"/>
</dbReference>
<keyword evidence="3" id="KW-1185">Reference proteome</keyword>